<dbReference type="InterPro" id="IPR001245">
    <property type="entry name" value="Ser-Thr/Tyr_kinase_cat_dom"/>
</dbReference>
<dbReference type="PANTHER" id="PTHR48006">
    <property type="entry name" value="LEUCINE-RICH REPEAT-CONTAINING PROTEIN DDB_G0281931-RELATED"/>
    <property type="match status" value="1"/>
</dbReference>
<evidence type="ECO:0000259" key="3">
    <source>
        <dbReference type="PROSITE" id="PS50011"/>
    </source>
</evidence>
<gene>
    <name evidence="4" type="ORF">C1H46_027748</name>
</gene>
<dbReference type="AlphaFoldDB" id="A0A540LJS5"/>
<keyword evidence="5" id="KW-1185">Reference proteome</keyword>
<evidence type="ECO:0000313" key="4">
    <source>
        <dbReference type="EMBL" id="TQD86725.1"/>
    </source>
</evidence>
<evidence type="ECO:0000256" key="2">
    <source>
        <dbReference type="SAM" id="MobiDB-lite"/>
    </source>
</evidence>
<dbReference type="PROSITE" id="PS50011">
    <property type="entry name" value="PROTEIN_KINASE_DOM"/>
    <property type="match status" value="1"/>
</dbReference>
<dbReference type="STRING" id="106549.A0A540LJS5"/>
<proteinExistence type="predicted"/>
<dbReference type="InterPro" id="IPR011009">
    <property type="entry name" value="Kinase-like_dom_sf"/>
</dbReference>
<feature type="domain" description="Protein kinase" evidence="3">
    <location>
        <begin position="213"/>
        <end position="507"/>
    </location>
</feature>
<comment type="caution">
    <text evidence="4">The sequence shown here is derived from an EMBL/GenBank/DDBJ whole genome shotgun (WGS) entry which is preliminary data.</text>
</comment>
<dbReference type="Pfam" id="PF07714">
    <property type="entry name" value="PK_Tyr_Ser-Thr"/>
    <property type="match status" value="1"/>
</dbReference>
<evidence type="ECO:0000313" key="5">
    <source>
        <dbReference type="Proteomes" id="UP000315295"/>
    </source>
</evidence>
<dbReference type="EMBL" id="VIEB01000558">
    <property type="protein sequence ID" value="TQD86725.1"/>
    <property type="molecule type" value="Genomic_DNA"/>
</dbReference>
<evidence type="ECO:0000256" key="1">
    <source>
        <dbReference type="ARBA" id="ARBA00004479"/>
    </source>
</evidence>
<dbReference type="GO" id="GO:0005524">
    <property type="term" value="F:ATP binding"/>
    <property type="evidence" value="ECO:0007669"/>
    <property type="project" value="InterPro"/>
</dbReference>
<dbReference type="GO" id="GO:0004672">
    <property type="term" value="F:protein kinase activity"/>
    <property type="evidence" value="ECO:0007669"/>
    <property type="project" value="InterPro"/>
</dbReference>
<dbReference type="SUPFAM" id="SSF56112">
    <property type="entry name" value="Protein kinase-like (PK-like)"/>
    <property type="match status" value="1"/>
</dbReference>
<name>A0A540LJS5_MALBA</name>
<dbReference type="Proteomes" id="UP000315295">
    <property type="component" value="Unassembled WGS sequence"/>
</dbReference>
<feature type="compositionally biased region" description="Basic and acidic residues" evidence="2">
    <location>
        <begin position="230"/>
        <end position="247"/>
    </location>
</feature>
<dbReference type="Pfam" id="PF00069">
    <property type="entry name" value="Pkinase"/>
    <property type="match status" value="1"/>
</dbReference>
<dbReference type="InterPro" id="IPR051824">
    <property type="entry name" value="LRR_Rcpt-Like_S/T_Kinase"/>
</dbReference>
<dbReference type="InterPro" id="IPR000719">
    <property type="entry name" value="Prot_kinase_dom"/>
</dbReference>
<protein>
    <recommendedName>
        <fullName evidence="3">Protein kinase domain-containing protein</fullName>
    </recommendedName>
</protein>
<feature type="compositionally biased region" description="Low complexity" evidence="2">
    <location>
        <begin position="496"/>
        <end position="507"/>
    </location>
</feature>
<accession>A0A540LJS5</accession>
<feature type="compositionally biased region" description="Basic and acidic residues" evidence="2">
    <location>
        <begin position="203"/>
        <end position="213"/>
    </location>
</feature>
<feature type="region of interest" description="Disordered" evidence="2">
    <location>
        <begin position="203"/>
        <end position="248"/>
    </location>
</feature>
<dbReference type="PANTHER" id="PTHR48006:SF34">
    <property type="entry name" value="OS08G0203700 PROTEIN"/>
    <property type="match status" value="1"/>
</dbReference>
<dbReference type="Gene3D" id="1.10.510.10">
    <property type="entry name" value="Transferase(Phosphotransferase) domain 1"/>
    <property type="match status" value="2"/>
</dbReference>
<sequence>MDPFETKNTYCPRNKPKYHSLFINCGGEETTVLGNIYDQDNDTSLSYTSPKKNWAYSLSGDWLVPKSNTSDYIKSTTRGVSITVAPMYKKARLSPRQGGKWRKTNNCKSFSYKVVQDSDRLEIHLHWPGKGSYYSALNFNGPLISTISVNPEIKIGHDEFTVKELIKATEICSEKNKIDGSRTVFMDELSSTATRMSTSTFCSKREKEEKEEIGSVESIGGGEIEEEDPVDKPDDPMNKNQKTKLDSSHTVAVKRLDSGHFKEKIDELKKEIHFIQSLQHNNILQLLDVHIEKDLRFLVYEYMENKSLADILFVPSRVKLEWETSNILLNKNFEAKISDFGFARLYTEEDKVRVIASETKNYLQRLHSARVFAKGRFNVDVFSFGVVVLEIVSGERNVVSSSKKEVDILLERAYRERKGRNLKSLVDKSLRTFDERKAIDILKLAVECTVLGTSVRPTMSDVVGVLVGEISIDKVCPPAEPTGDVNVASSTTPGKSTSLASTSSYST</sequence>
<dbReference type="GO" id="GO:0016020">
    <property type="term" value="C:membrane"/>
    <property type="evidence" value="ECO:0007669"/>
    <property type="project" value="UniProtKB-SubCell"/>
</dbReference>
<feature type="region of interest" description="Disordered" evidence="2">
    <location>
        <begin position="483"/>
        <end position="507"/>
    </location>
</feature>
<comment type="subcellular location">
    <subcellularLocation>
        <location evidence="1">Membrane</location>
        <topology evidence="1">Single-pass type I membrane protein</topology>
    </subcellularLocation>
</comment>
<organism evidence="4 5">
    <name type="scientific">Malus baccata</name>
    <name type="common">Siberian crab apple</name>
    <name type="synonym">Pyrus baccata</name>
    <dbReference type="NCBI Taxonomy" id="106549"/>
    <lineage>
        <taxon>Eukaryota</taxon>
        <taxon>Viridiplantae</taxon>
        <taxon>Streptophyta</taxon>
        <taxon>Embryophyta</taxon>
        <taxon>Tracheophyta</taxon>
        <taxon>Spermatophyta</taxon>
        <taxon>Magnoliopsida</taxon>
        <taxon>eudicotyledons</taxon>
        <taxon>Gunneridae</taxon>
        <taxon>Pentapetalae</taxon>
        <taxon>rosids</taxon>
        <taxon>fabids</taxon>
        <taxon>Rosales</taxon>
        <taxon>Rosaceae</taxon>
        <taxon>Amygdaloideae</taxon>
        <taxon>Maleae</taxon>
        <taxon>Malus</taxon>
    </lineage>
</organism>
<reference evidence="4 5" key="1">
    <citation type="journal article" date="2019" name="G3 (Bethesda)">
        <title>Sequencing of a Wild Apple (Malus baccata) Genome Unravels the Differences Between Cultivated and Wild Apple Species Regarding Disease Resistance and Cold Tolerance.</title>
        <authorList>
            <person name="Chen X."/>
        </authorList>
    </citation>
    <scope>NUCLEOTIDE SEQUENCE [LARGE SCALE GENOMIC DNA]</scope>
    <source>
        <strain evidence="5">cv. Shandingzi</strain>
        <tissue evidence="4">Leaves</tissue>
    </source>
</reference>